<name>A0A0E9T1L5_ANGAN</name>
<organism evidence="1">
    <name type="scientific">Anguilla anguilla</name>
    <name type="common">European freshwater eel</name>
    <name type="synonym">Muraena anguilla</name>
    <dbReference type="NCBI Taxonomy" id="7936"/>
    <lineage>
        <taxon>Eukaryota</taxon>
        <taxon>Metazoa</taxon>
        <taxon>Chordata</taxon>
        <taxon>Craniata</taxon>
        <taxon>Vertebrata</taxon>
        <taxon>Euteleostomi</taxon>
        <taxon>Actinopterygii</taxon>
        <taxon>Neopterygii</taxon>
        <taxon>Teleostei</taxon>
        <taxon>Anguilliformes</taxon>
        <taxon>Anguillidae</taxon>
        <taxon>Anguilla</taxon>
    </lineage>
</organism>
<evidence type="ECO:0000313" key="1">
    <source>
        <dbReference type="EMBL" id="JAH46618.1"/>
    </source>
</evidence>
<proteinExistence type="predicted"/>
<dbReference type="AlphaFoldDB" id="A0A0E9T1L5"/>
<protein>
    <submittedName>
        <fullName evidence="1">Uncharacterized protein</fullName>
    </submittedName>
</protein>
<reference evidence="1" key="2">
    <citation type="journal article" date="2015" name="Fish Shellfish Immunol.">
        <title>Early steps in the European eel (Anguilla anguilla)-Vibrio vulnificus interaction in the gills: Role of the RtxA13 toxin.</title>
        <authorList>
            <person name="Callol A."/>
            <person name="Pajuelo D."/>
            <person name="Ebbesson L."/>
            <person name="Teles M."/>
            <person name="MacKenzie S."/>
            <person name="Amaro C."/>
        </authorList>
    </citation>
    <scope>NUCLEOTIDE SEQUENCE</scope>
</reference>
<reference evidence="1" key="1">
    <citation type="submission" date="2014-11" db="EMBL/GenBank/DDBJ databases">
        <authorList>
            <person name="Amaro Gonzalez C."/>
        </authorList>
    </citation>
    <scope>NUCLEOTIDE SEQUENCE</scope>
</reference>
<accession>A0A0E9T1L5</accession>
<dbReference type="EMBL" id="GBXM01061959">
    <property type="protein sequence ID" value="JAH46618.1"/>
    <property type="molecule type" value="Transcribed_RNA"/>
</dbReference>
<sequence>MNGCSVNANVIMLCTSLWIRASAQCLVM</sequence>